<gene>
    <name evidence="1" type="ORF">CLV70_10463</name>
</gene>
<keyword evidence="2" id="KW-1185">Reference proteome</keyword>
<dbReference type="RefSeq" id="WP_245908147.1">
    <property type="nucleotide sequence ID" value="NZ_PVZG01000004.1"/>
</dbReference>
<proteinExistence type="predicted"/>
<dbReference type="Gene3D" id="3.40.47.10">
    <property type="match status" value="2"/>
</dbReference>
<dbReference type="PANTHER" id="PTHR34069">
    <property type="entry name" value="3-OXOACYL-[ACYL-CARRIER-PROTEIN] SYNTHASE 3"/>
    <property type="match status" value="1"/>
</dbReference>
<dbReference type="GO" id="GO:0016746">
    <property type="term" value="F:acyltransferase activity"/>
    <property type="evidence" value="ECO:0007669"/>
    <property type="project" value="UniProtKB-KW"/>
</dbReference>
<dbReference type="AlphaFoldDB" id="A0A2T0SAV3"/>
<name>A0A2T0SAV3_9ACTN</name>
<reference evidence="1 2" key="1">
    <citation type="submission" date="2018-03" db="EMBL/GenBank/DDBJ databases">
        <title>Genomic Encyclopedia of Archaeal and Bacterial Type Strains, Phase II (KMG-II): from individual species to whole genera.</title>
        <authorList>
            <person name="Goeker M."/>
        </authorList>
    </citation>
    <scope>NUCLEOTIDE SEQUENCE [LARGE SCALE GENOMIC DNA]</scope>
    <source>
        <strain evidence="1 2">DSM 45348</strain>
    </source>
</reference>
<evidence type="ECO:0000313" key="1">
    <source>
        <dbReference type="EMBL" id="PRY30511.1"/>
    </source>
</evidence>
<comment type="caution">
    <text evidence="1">The sequence shown here is derived from an EMBL/GenBank/DDBJ whole genome shotgun (WGS) entry which is preliminary data.</text>
</comment>
<sequence length="319" mass="33216">MSAEIRLAGPAYALGRPVPVEELVPSGELAARLRAHGFDRCSVAAEPPSALALRAVTRLFESVAVRPGEVDAVVHASCSYGAEPGAGSSVEATLRDRVLRPAGLGGLPAYPMWLAESGNLASVLRVARALVLRPGVRTVLCVTADRMPAGPGEYRAMPNAVTINGDGAAACLLTTRPAGDYRLDGLAQVAAPEMAAYVKGQGLAKHLKIMSGVRRAATRLAEETGVPSTGYRWLITNNYAERTTGEFADMAQVPRDRRLPAAPAHGHVFAADGLINLAALGPDRVRPGDRLLLLASGPLSWGAIGLTRTAPPTDRGASG</sequence>
<dbReference type="PANTHER" id="PTHR34069:SF2">
    <property type="entry name" value="BETA-KETOACYL-[ACYL-CARRIER-PROTEIN] SYNTHASE III"/>
    <property type="match status" value="1"/>
</dbReference>
<accession>A0A2T0SAV3</accession>
<dbReference type="InterPro" id="IPR016039">
    <property type="entry name" value="Thiolase-like"/>
</dbReference>
<dbReference type="Proteomes" id="UP000239209">
    <property type="component" value="Unassembled WGS sequence"/>
</dbReference>
<evidence type="ECO:0000313" key="2">
    <source>
        <dbReference type="Proteomes" id="UP000239209"/>
    </source>
</evidence>
<dbReference type="SUPFAM" id="SSF53901">
    <property type="entry name" value="Thiolase-like"/>
    <property type="match status" value="1"/>
</dbReference>
<dbReference type="GO" id="GO:0044550">
    <property type="term" value="P:secondary metabolite biosynthetic process"/>
    <property type="evidence" value="ECO:0007669"/>
    <property type="project" value="TreeGrafter"/>
</dbReference>
<organism evidence="1 2">
    <name type="scientific">Pseudosporangium ferrugineum</name>
    <dbReference type="NCBI Taxonomy" id="439699"/>
    <lineage>
        <taxon>Bacteria</taxon>
        <taxon>Bacillati</taxon>
        <taxon>Actinomycetota</taxon>
        <taxon>Actinomycetes</taxon>
        <taxon>Micromonosporales</taxon>
        <taxon>Micromonosporaceae</taxon>
        <taxon>Pseudosporangium</taxon>
    </lineage>
</organism>
<protein>
    <submittedName>
        <fullName evidence="1">3-oxoacyl-[acyl-carrier-protein] synthase-3</fullName>
    </submittedName>
</protein>
<dbReference type="EMBL" id="PVZG01000004">
    <property type="protein sequence ID" value="PRY30511.1"/>
    <property type="molecule type" value="Genomic_DNA"/>
</dbReference>